<dbReference type="EMBL" id="BOMY01000039">
    <property type="protein sequence ID" value="GIF23270.1"/>
    <property type="molecule type" value="Genomic_DNA"/>
</dbReference>
<evidence type="ECO:0000313" key="2">
    <source>
        <dbReference type="Proteomes" id="UP000623608"/>
    </source>
</evidence>
<name>A0A919TWH0_9ACTN</name>
<evidence type="ECO:0000313" key="1">
    <source>
        <dbReference type="EMBL" id="GIF23270.1"/>
    </source>
</evidence>
<proteinExistence type="predicted"/>
<sequence length="107" mass="11095">MSARPAGYMGELTLSLVCTGRGRVTLVVSGVPVGEAGNNPRELARTTALCAGDTTPGQAVFPGDEFLQNLVFDLTGSDDAIGQAAFAYRITSDTGRPTTSTDYVNGH</sequence>
<reference evidence="1" key="1">
    <citation type="submission" date="2021-01" db="EMBL/GenBank/DDBJ databases">
        <title>Whole genome shotgun sequence of Actinoplanes tereljensis NBRC 105297.</title>
        <authorList>
            <person name="Komaki H."/>
            <person name="Tamura T."/>
        </authorList>
    </citation>
    <scope>NUCLEOTIDE SEQUENCE</scope>
    <source>
        <strain evidence="1">NBRC 105297</strain>
    </source>
</reference>
<dbReference type="AlphaFoldDB" id="A0A919TWH0"/>
<dbReference type="Proteomes" id="UP000623608">
    <property type="component" value="Unassembled WGS sequence"/>
</dbReference>
<keyword evidence="2" id="KW-1185">Reference proteome</keyword>
<accession>A0A919TWH0</accession>
<organism evidence="1 2">
    <name type="scientific">Paractinoplanes tereljensis</name>
    <dbReference type="NCBI Taxonomy" id="571912"/>
    <lineage>
        <taxon>Bacteria</taxon>
        <taxon>Bacillati</taxon>
        <taxon>Actinomycetota</taxon>
        <taxon>Actinomycetes</taxon>
        <taxon>Micromonosporales</taxon>
        <taxon>Micromonosporaceae</taxon>
        <taxon>Paractinoplanes</taxon>
    </lineage>
</organism>
<protein>
    <submittedName>
        <fullName evidence="1">Uncharacterized protein</fullName>
    </submittedName>
</protein>
<gene>
    <name evidence="1" type="ORF">Ate02nite_60000</name>
</gene>
<comment type="caution">
    <text evidence="1">The sequence shown here is derived from an EMBL/GenBank/DDBJ whole genome shotgun (WGS) entry which is preliminary data.</text>
</comment>